<dbReference type="AlphaFoldDB" id="A0A3P8LCE1"/>
<reference evidence="1 2" key="1">
    <citation type="submission" date="2018-12" db="EMBL/GenBank/DDBJ databases">
        <authorList>
            <consortium name="Pathogen Informatics"/>
        </authorList>
    </citation>
    <scope>NUCLEOTIDE SEQUENCE [LARGE SCALE GENOMIC DNA]</scope>
    <source>
        <strain evidence="1 2">NCTC10741</strain>
    </source>
</reference>
<protein>
    <submittedName>
        <fullName evidence="1">Uncharacterized protein</fullName>
    </submittedName>
</protein>
<proteinExistence type="predicted"/>
<gene>
    <name evidence="1" type="ORF">NCTC10741_00097</name>
</gene>
<dbReference type="Proteomes" id="UP000271626">
    <property type="component" value="Chromosome"/>
</dbReference>
<evidence type="ECO:0000313" key="2">
    <source>
        <dbReference type="Proteomes" id="UP000271626"/>
    </source>
</evidence>
<organism evidence="1 2">
    <name type="scientific">Tsukamurella paurometabola</name>
    <name type="common">Corynebacterium paurometabolum</name>
    <dbReference type="NCBI Taxonomy" id="2061"/>
    <lineage>
        <taxon>Bacteria</taxon>
        <taxon>Bacillati</taxon>
        <taxon>Actinomycetota</taxon>
        <taxon>Actinomycetes</taxon>
        <taxon>Mycobacteriales</taxon>
        <taxon>Tsukamurellaceae</taxon>
        <taxon>Tsukamurella</taxon>
    </lineage>
</organism>
<accession>A0A3P8LCE1</accession>
<sequence length="76" mass="7979">MKLYNELEPGMVVGAALHLDPWGEHAPMGQGVADTVTIGIDPGWVAGKSLSGMSSPDGLRELAAHLLVLADRLEES</sequence>
<dbReference type="EMBL" id="LR131273">
    <property type="protein sequence ID" value="VDR37002.1"/>
    <property type="molecule type" value="Genomic_DNA"/>
</dbReference>
<dbReference type="RefSeq" id="WP_126194451.1">
    <property type="nucleotide sequence ID" value="NZ_CP085954.1"/>
</dbReference>
<name>A0A3P8LCE1_TSUPA</name>
<evidence type="ECO:0000313" key="1">
    <source>
        <dbReference type="EMBL" id="VDR37002.1"/>
    </source>
</evidence>
<dbReference type="OrthoDB" id="9865871at2"/>